<keyword evidence="4" id="KW-1185">Reference proteome</keyword>
<evidence type="ECO:0008006" key="5">
    <source>
        <dbReference type="Google" id="ProtNLM"/>
    </source>
</evidence>
<proteinExistence type="predicted"/>
<evidence type="ECO:0000313" key="4">
    <source>
        <dbReference type="Proteomes" id="UP001595947"/>
    </source>
</evidence>
<reference evidence="4" key="1">
    <citation type="journal article" date="2019" name="Int. J. Syst. Evol. Microbiol.">
        <title>The Global Catalogue of Microorganisms (GCM) 10K type strain sequencing project: providing services to taxonomists for standard genome sequencing and annotation.</title>
        <authorList>
            <consortium name="The Broad Institute Genomics Platform"/>
            <consortium name="The Broad Institute Genome Sequencing Center for Infectious Disease"/>
            <person name="Wu L."/>
            <person name="Ma J."/>
        </authorList>
    </citation>
    <scope>NUCLEOTIDE SEQUENCE [LARGE SCALE GENOMIC DNA]</scope>
    <source>
        <strain evidence="4">CGMCC 4.7093</strain>
    </source>
</reference>
<organism evidence="3 4">
    <name type="scientific">Actinomycetospora atypica</name>
    <dbReference type="NCBI Taxonomy" id="1290095"/>
    <lineage>
        <taxon>Bacteria</taxon>
        <taxon>Bacillati</taxon>
        <taxon>Actinomycetota</taxon>
        <taxon>Actinomycetes</taxon>
        <taxon>Pseudonocardiales</taxon>
        <taxon>Pseudonocardiaceae</taxon>
        <taxon>Actinomycetospora</taxon>
    </lineage>
</organism>
<name>A0ABV9YNQ3_9PSEU</name>
<keyword evidence="2" id="KW-1133">Transmembrane helix</keyword>
<evidence type="ECO:0000313" key="3">
    <source>
        <dbReference type="EMBL" id="MFC5062171.1"/>
    </source>
</evidence>
<keyword evidence="2" id="KW-0472">Membrane</keyword>
<accession>A0ABV9YNQ3</accession>
<feature type="transmembrane region" description="Helical" evidence="2">
    <location>
        <begin position="20"/>
        <end position="40"/>
    </location>
</feature>
<dbReference type="RefSeq" id="WP_378035513.1">
    <property type="nucleotide sequence ID" value="NZ_JBHSIV010000006.1"/>
</dbReference>
<protein>
    <recommendedName>
        <fullName evidence="5">Secreted protein</fullName>
    </recommendedName>
</protein>
<dbReference type="EMBL" id="JBHSIV010000006">
    <property type="protein sequence ID" value="MFC5062171.1"/>
    <property type="molecule type" value="Genomic_DNA"/>
</dbReference>
<comment type="caution">
    <text evidence="3">The sequence shown here is derived from an EMBL/GenBank/DDBJ whole genome shotgun (WGS) entry which is preliminary data.</text>
</comment>
<sequence>MSPTLRGENLMQTSRRLARLGFVAPLVVAAALTGAAVFTVSEAGCDDPGRLVPTQHGPVLVGGCSLPGLVTPGHTAPHGTADDEAAARRG</sequence>
<gene>
    <name evidence="3" type="ORF">ACFPBZ_08135</name>
</gene>
<dbReference type="Proteomes" id="UP001595947">
    <property type="component" value="Unassembled WGS sequence"/>
</dbReference>
<keyword evidence="2" id="KW-0812">Transmembrane</keyword>
<evidence type="ECO:0000256" key="1">
    <source>
        <dbReference type="SAM" id="MobiDB-lite"/>
    </source>
</evidence>
<feature type="region of interest" description="Disordered" evidence="1">
    <location>
        <begin position="71"/>
        <end position="90"/>
    </location>
</feature>
<evidence type="ECO:0000256" key="2">
    <source>
        <dbReference type="SAM" id="Phobius"/>
    </source>
</evidence>